<evidence type="ECO:0000313" key="1">
    <source>
        <dbReference type="EMBL" id="GFR68228.1"/>
    </source>
</evidence>
<comment type="caution">
    <text evidence="1">The sequence shown here is derived from an EMBL/GenBank/DDBJ whole genome shotgun (WGS) entry which is preliminary data.</text>
</comment>
<gene>
    <name evidence="1" type="ORF">ElyMa_003726800</name>
</gene>
<dbReference type="Proteomes" id="UP000762676">
    <property type="component" value="Unassembled WGS sequence"/>
</dbReference>
<reference evidence="1 2" key="1">
    <citation type="journal article" date="2021" name="Elife">
        <title>Chloroplast acquisition without the gene transfer in kleptoplastic sea slugs, Plakobranchus ocellatus.</title>
        <authorList>
            <person name="Maeda T."/>
            <person name="Takahashi S."/>
            <person name="Yoshida T."/>
            <person name="Shimamura S."/>
            <person name="Takaki Y."/>
            <person name="Nagai Y."/>
            <person name="Toyoda A."/>
            <person name="Suzuki Y."/>
            <person name="Arimoto A."/>
            <person name="Ishii H."/>
            <person name="Satoh N."/>
            <person name="Nishiyama T."/>
            <person name="Hasebe M."/>
            <person name="Maruyama T."/>
            <person name="Minagawa J."/>
            <person name="Obokata J."/>
            <person name="Shigenobu S."/>
        </authorList>
    </citation>
    <scope>NUCLEOTIDE SEQUENCE [LARGE SCALE GENOMIC DNA]</scope>
</reference>
<accession>A0AAV4F4F9</accession>
<organism evidence="1 2">
    <name type="scientific">Elysia marginata</name>
    <dbReference type="NCBI Taxonomy" id="1093978"/>
    <lineage>
        <taxon>Eukaryota</taxon>
        <taxon>Metazoa</taxon>
        <taxon>Spiralia</taxon>
        <taxon>Lophotrochozoa</taxon>
        <taxon>Mollusca</taxon>
        <taxon>Gastropoda</taxon>
        <taxon>Heterobranchia</taxon>
        <taxon>Euthyneura</taxon>
        <taxon>Panpulmonata</taxon>
        <taxon>Sacoglossa</taxon>
        <taxon>Placobranchoidea</taxon>
        <taxon>Plakobranchidae</taxon>
        <taxon>Elysia</taxon>
    </lineage>
</organism>
<evidence type="ECO:0000313" key="2">
    <source>
        <dbReference type="Proteomes" id="UP000762676"/>
    </source>
</evidence>
<proteinExistence type="predicted"/>
<keyword evidence="2" id="KW-1185">Reference proteome</keyword>
<dbReference type="EMBL" id="BMAT01007635">
    <property type="protein sequence ID" value="GFR68228.1"/>
    <property type="molecule type" value="Genomic_DNA"/>
</dbReference>
<protein>
    <submittedName>
        <fullName evidence="1">Tigger transposable element-derived protein 4</fullName>
    </submittedName>
</protein>
<name>A0AAV4F4F9_9GAST</name>
<sequence length="111" mass="12050">MRSSVETGFGLTPCLVPSSSVPTLTYRPSARPTLGGEVQTEERNNIRVISGEAAAAPKDEAQNWASNALQKILKAYCPEDVYNADEMGLFFQCLPVKTLALKDETCRGGRN</sequence>
<dbReference type="AlphaFoldDB" id="A0AAV4F4F9"/>